<feature type="compositionally biased region" description="Basic and acidic residues" evidence="2">
    <location>
        <begin position="321"/>
        <end position="332"/>
    </location>
</feature>
<dbReference type="SUPFAM" id="SSF54160">
    <property type="entry name" value="Chromo domain-like"/>
    <property type="match status" value="1"/>
</dbReference>
<reference evidence="4 5" key="1">
    <citation type="journal article" date="2018" name="PLoS Pathog.">
        <title>Evolution of structural diversity of trichothecenes, a family of toxins produced by plant pathogenic and entomopathogenic fungi.</title>
        <authorList>
            <person name="Proctor R.H."/>
            <person name="McCormick S.P."/>
            <person name="Kim H.S."/>
            <person name="Cardoza R.E."/>
            <person name="Stanley A.M."/>
            <person name="Lindo L."/>
            <person name="Kelly A."/>
            <person name="Brown D.W."/>
            <person name="Lee T."/>
            <person name="Vaughan M.M."/>
            <person name="Alexander N.J."/>
            <person name="Busman M."/>
            <person name="Gutierrez S."/>
        </authorList>
    </citation>
    <scope>NUCLEOTIDE SEQUENCE [LARGE SCALE GENOMIC DNA]</scope>
    <source>
        <strain evidence="4 5">NRRL 13405</strain>
    </source>
</reference>
<organism evidence="4 5">
    <name type="scientific">Fusarium flagelliforme</name>
    <dbReference type="NCBI Taxonomy" id="2675880"/>
    <lineage>
        <taxon>Eukaryota</taxon>
        <taxon>Fungi</taxon>
        <taxon>Dikarya</taxon>
        <taxon>Ascomycota</taxon>
        <taxon>Pezizomycotina</taxon>
        <taxon>Sordariomycetes</taxon>
        <taxon>Hypocreomycetidae</taxon>
        <taxon>Hypocreales</taxon>
        <taxon>Nectriaceae</taxon>
        <taxon>Fusarium</taxon>
        <taxon>Fusarium incarnatum-equiseti species complex</taxon>
    </lineage>
</organism>
<dbReference type="InterPro" id="IPR000953">
    <property type="entry name" value="Chromo/chromo_shadow_dom"/>
</dbReference>
<dbReference type="GO" id="GO:0006338">
    <property type="term" value="P:chromatin remodeling"/>
    <property type="evidence" value="ECO:0007669"/>
    <property type="project" value="UniProtKB-ARBA"/>
</dbReference>
<evidence type="ECO:0000313" key="5">
    <source>
        <dbReference type="Proteomes" id="UP000265631"/>
    </source>
</evidence>
<feature type="region of interest" description="Disordered" evidence="2">
    <location>
        <begin position="291"/>
        <end position="405"/>
    </location>
</feature>
<evidence type="ECO:0000256" key="2">
    <source>
        <dbReference type="SAM" id="MobiDB-lite"/>
    </source>
</evidence>
<evidence type="ECO:0000313" key="4">
    <source>
        <dbReference type="EMBL" id="RFN46128.1"/>
    </source>
</evidence>
<feature type="region of interest" description="Disordered" evidence="2">
    <location>
        <begin position="151"/>
        <end position="277"/>
    </location>
</feature>
<comment type="subunit">
    <text evidence="1">Component of the NuA4 histone acetyltransferase complex.</text>
</comment>
<comment type="caution">
    <text evidence="4">The sequence shown here is derived from an EMBL/GenBank/DDBJ whole genome shotgun (WGS) entry which is preliminary data.</text>
</comment>
<feature type="compositionally biased region" description="Acidic residues" evidence="2">
    <location>
        <begin position="12"/>
        <end position="23"/>
    </location>
</feature>
<dbReference type="SMART" id="SM00298">
    <property type="entry name" value="CHROMO"/>
    <property type="match status" value="1"/>
</dbReference>
<feature type="region of interest" description="Disordered" evidence="2">
    <location>
        <begin position="1"/>
        <end position="32"/>
    </location>
</feature>
<dbReference type="CDD" id="cd18966">
    <property type="entry name" value="chromodomain"/>
    <property type="match status" value="1"/>
</dbReference>
<dbReference type="Gene3D" id="2.40.50.40">
    <property type="match status" value="1"/>
</dbReference>
<dbReference type="InterPro" id="IPR016197">
    <property type="entry name" value="Chromo-like_dom_sf"/>
</dbReference>
<dbReference type="STRING" id="2594813.A0A395MDZ9"/>
<proteinExistence type="predicted"/>
<sequence>MEELPSEKADDVDVDMDDSDDESLASTIQADHDSEEEWIVSSIMAAWKVDGSWRYLIEWEGFDLSEATWEPRQNLNRNLIEEWKETKAKPGFDLYQRIGDWKKAWKDAYDKKLARHRERNRRRKRRGLKQHSFEHMELLLEWVDRFPDGEDLGASTESSPSSADYDSEAEVGQYQPSSPEEGKTAGANLSDDRSSNSSRRDSALLTTKAPLPQPNIITSSASHTQLPPRRPSIGSAANKISNSRPTPTNSLQSKFGRPGLTKRTDARSGKVPLTARKTQTAQVFTGNVFAGGKQRKQRQTLAQVAKDSTKKPKFLKPRYARIVEKAGRDRDGVAPPKMPSNLISLNPAERNVETPSIPSIEADRTENSSSDRATLAHHHDDSSGAGQKSQKKNPGRSISWGTVEKTTFREPEEFAREGSSLFMREETLPTEAPWVVKEEWALDALPLKDSPANPAFQPKTINSRANASNSQICGNDYVSTDSRDANPSNRTIITDVQFGPGTQETISVRFERFEPQNELPWPAIFENMPSLIFTHTCMTQDFSLYENELAADKLGNGIMVSNDNTTSLMVVANWLRARSLGALLYRNDLCIFVCTQSQEQTATTVESPPLYYYLFRPAPGFTTRSLSPINLPEGLDIGDVLPQMSLTLFDRLLGFRYEQLEDPAKLASQHNFFLAFPGNTSDEAQLLSLWLRACNSDCRILSSFSPGHWQSLLQLDSGVVIIHEEAIWSIRLFPGVKNLLQLPEKFNFMLFSKSLQPSALYPSLEQRCRVGDVSLQPLCGQNMTAILITPSFVISQPRQLWRLVKWFWEKYNEFDCLTLVVGAGFDSWLLEVATAIETNYSGSADRDEYTDKVTRELEALQKTRDLVQTIQDQSCEEQSRVILGPELIDSNDEQSLVNWFGWWSIMNLDQYRKFAVVGSSATDGELTHLTTRPKFAASTVADVQELEQPNAIQEKLPELQRRFRLIPDDTSSSFQQYLDDLDKKIWKEGFRPQILCPYPVAYWNQAMASELDVYPHNNFETYKDCFRPFRNVHFPRHYNTAVALCYTIEGSWSLGEARGDMERKRRPWIMIIRPADPHRKPYKSLELIIWDPVGRGSNKGEGVYEGDLIEAQRIMIQAVQEEFGRTLPLRRVWYGEWDGDHSSSIDPVDRTLHRLEEIMLNVKAHIPANATQLEFKGWKIVRPGDVPDRRSRCSSPEPMDIDAPMDALKIVFHPPRAKRLNGKIECKNHFFQHCMEEKRKGSEGLMRYRFKPTMEWYKRQAEAGRGFEHIDFMPWKDFFAKCNMDSEKG</sequence>
<name>A0A395MDZ9_9HYPO</name>
<feature type="compositionally biased region" description="Basic and acidic residues" evidence="2">
    <location>
        <begin position="190"/>
        <end position="202"/>
    </location>
</feature>
<accession>A0A395MDZ9</accession>
<feature type="compositionally biased region" description="Basic and acidic residues" evidence="2">
    <location>
        <begin position="1"/>
        <end position="11"/>
    </location>
</feature>
<feature type="compositionally biased region" description="Polar residues" evidence="2">
    <location>
        <begin position="238"/>
        <end position="253"/>
    </location>
</feature>
<feature type="compositionally biased region" description="Polar residues" evidence="2">
    <location>
        <begin position="215"/>
        <end position="225"/>
    </location>
</feature>
<dbReference type="Proteomes" id="UP000265631">
    <property type="component" value="Unassembled WGS sequence"/>
</dbReference>
<evidence type="ECO:0000256" key="1">
    <source>
        <dbReference type="ARBA" id="ARBA00011353"/>
    </source>
</evidence>
<evidence type="ECO:0000259" key="3">
    <source>
        <dbReference type="PROSITE" id="PS50013"/>
    </source>
</evidence>
<feature type="compositionally biased region" description="Polar residues" evidence="2">
    <location>
        <begin position="155"/>
        <end position="164"/>
    </location>
</feature>
<feature type="domain" description="Chromo" evidence="3">
    <location>
        <begin position="38"/>
        <end position="75"/>
    </location>
</feature>
<dbReference type="PROSITE" id="PS50013">
    <property type="entry name" value="CHROMO_2"/>
    <property type="match status" value="1"/>
</dbReference>
<gene>
    <name evidence="4" type="ORF">FIE12Z_9631</name>
</gene>
<protein>
    <recommendedName>
        <fullName evidence="3">Chromo domain-containing protein</fullName>
    </recommendedName>
</protein>
<keyword evidence="5" id="KW-1185">Reference proteome</keyword>
<dbReference type="Pfam" id="PF00385">
    <property type="entry name" value="Chromo"/>
    <property type="match status" value="1"/>
</dbReference>
<dbReference type="EMBL" id="PXXK01000320">
    <property type="protein sequence ID" value="RFN46128.1"/>
    <property type="molecule type" value="Genomic_DNA"/>
</dbReference>
<dbReference type="InterPro" id="IPR023780">
    <property type="entry name" value="Chromo_domain"/>
</dbReference>